<feature type="compositionally biased region" description="Basic and acidic residues" evidence="5">
    <location>
        <begin position="154"/>
        <end position="209"/>
    </location>
</feature>
<keyword evidence="7" id="KW-1185">Reference proteome</keyword>
<dbReference type="Pfam" id="PF05132">
    <property type="entry name" value="RNA_pol_Rpc4"/>
    <property type="match status" value="1"/>
</dbReference>
<evidence type="ECO:0000256" key="4">
    <source>
        <dbReference type="ARBA" id="ARBA00023242"/>
    </source>
</evidence>
<evidence type="ECO:0000256" key="2">
    <source>
        <dbReference type="ARBA" id="ARBA00022478"/>
    </source>
</evidence>
<reference evidence="6" key="1">
    <citation type="submission" date="2021-09" db="EMBL/GenBank/DDBJ databases">
        <title>A high-quality genome of the endoparasitic fungus Hirsutella rhossiliensis with a comparison of Hirsutella genomes reveals transposable elements contributing to genome size variation.</title>
        <authorList>
            <person name="Lin R."/>
            <person name="Jiao Y."/>
            <person name="Sun X."/>
            <person name="Ling J."/>
            <person name="Xie B."/>
            <person name="Cheng X."/>
        </authorList>
    </citation>
    <scope>NUCLEOTIDE SEQUENCE</scope>
    <source>
        <strain evidence="6">HR02</strain>
    </source>
</reference>
<evidence type="ECO:0000256" key="1">
    <source>
        <dbReference type="ARBA" id="ARBA00004123"/>
    </source>
</evidence>
<dbReference type="AlphaFoldDB" id="A0A9P8MZN8"/>
<dbReference type="InterPro" id="IPR007811">
    <property type="entry name" value="RPC4"/>
</dbReference>
<organism evidence="6 7">
    <name type="scientific">Hirsutella rhossiliensis</name>
    <dbReference type="NCBI Taxonomy" id="111463"/>
    <lineage>
        <taxon>Eukaryota</taxon>
        <taxon>Fungi</taxon>
        <taxon>Dikarya</taxon>
        <taxon>Ascomycota</taxon>
        <taxon>Pezizomycotina</taxon>
        <taxon>Sordariomycetes</taxon>
        <taxon>Hypocreomycetidae</taxon>
        <taxon>Hypocreales</taxon>
        <taxon>Ophiocordycipitaceae</taxon>
        <taxon>Hirsutella</taxon>
    </lineage>
</organism>
<feature type="compositionally biased region" description="Gly residues" evidence="5">
    <location>
        <begin position="26"/>
        <end position="45"/>
    </location>
</feature>
<comment type="subcellular location">
    <subcellularLocation>
        <location evidence="1">Nucleus</location>
    </subcellularLocation>
</comment>
<sequence length="409" mass="43599">MGSRGTSTASGPFSGGFAGSSSRSGGWFGGGGGGPGGGFGGGGGRSFKSEGKGFSQADASRRRETRINADRLHVMTPAEELDSDDDATMQALKTRTASTMPMGIYRREHKEQGVVVATTAELEAADQANGEEESLWVDGEGSAPPAQLPEEGVWDVKADKKVHIKQEPEIEDKMDLDSEIKQAPGKGKEPALEAKPKKEVAQDPEEKTIQDDMQLLASELGAVTMTEDGKIKTEGPANKDGRLYLFQFPPLLPPLKMTSGSHPNVKEERGSFGGLDAAPVDLTREDAGRRAGAETAAEEEEEDEDEEEAAGGFRSQLLSRGGMIGKLNVRRSGKVEFDWGGMTLEMSPAAGMNFLTTAVIVEENDEKAQHDKVGGDAVGMGKIMGRFILAPIWSDEEEWNVAPEELAVE</sequence>
<dbReference type="PANTHER" id="PTHR13408">
    <property type="entry name" value="DNA-DIRECTED RNA POLYMERASE III"/>
    <property type="match status" value="1"/>
</dbReference>
<dbReference type="Proteomes" id="UP000824596">
    <property type="component" value="Unassembled WGS sequence"/>
</dbReference>
<keyword evidence="2" id="KW-0240">DNA-directed RNA polymerase</keyword>
<proteinExistence type="predicted"/>
<protein>
    <submittedName>
        <fullName evidence="6">RNA polymerase III RPC4 domain-containing protein</fullName>
    </submittedName>
</protein>
<dbReference type="GeneID" id="68352138"/>
<dbReference type="PANTHER" id="PTHR13408:SF0">
    <property type="entry name" value="DNA-DIRECTED RNA POLYMERASE III SUBUNIT RPC4"/>
    <property type="match status" value="1"/>
</dbReference>
<accession>A0A9P8MZN8</accession>
<keyword evidence="3" id="KW-0804">Transcription</keyword>
<feature type="compositionally biased region" description="Basic and acidic residues" evidence="5">
    <location>
        <begin position="59"/>
        <end position="73"/>
    </location>
</feature>
<dbReference type="RefSeq" id="XP_044722506.1">
    <property type="nucleotide sequence ID" value="XM_044861480.1"/>
</dbReference>
<feature type="compositionally biased region" description="Acidic residues" evidence="5">
    <location>
        <begin position="296"/>
        <end position="309"/>
    </location>
</feature>
<feature type="region of interest" description="Disordered" evidence="5">
    <location>
        <begin position="126"/>
        <end position="209"/>
    </location>
</feature>
<evidence type="ECO:0000256" key="3">
    <source>
        <dbReference type="ARBA" id="ARBA00023163"/>
    </source>
</evidence>
<feature type="compositionally biased region" description="Basic and acidic residues" evidence="5">
    <location>
        <begin position="282"/>
        <end position="292"/>
    </location>
</feature>
<evidence type="ECO:0000256" key="5">
    <source>
        <dbReference type="SAM" id="MobiDB-lite"/>
    </source>
</evidence>
<evidence type="ECO:0000313" key="7">
    <source>
        <dbReference type="Proteomes" id="UP000824596"/>
    </source>
</evidence>
<feature type="region of interest" description="Disordered" evidence="5">
    <location>
        <begin position="1"/>
        <end position="87"/>
    </location>
</feature>
<evidence type="ECO:0000313" key="6">
    <source>
        <dbReference type="EMBL" id="KAH0964993.1"/>
    </source>
</evidence>
<dbReference type="GO" id="GO:0042797">
    <property type="term" value="P:tRNA transcription by RNA polymerase III"/>
    <property type="evidence" value="ECO:0007669"/>
    <property type="project" value="TreeGrafter"/>
</dbReference>
<dbReference type="GO" id="GO:0005666">
    <property type="term" value="C:RNA polymerase III complex"/>
    <property type="evidence" value="ECO:0007669"/>
    <property type="project" value="InterPro"/>
</dbReference>
<gene>
    <name evidence="6" type="ORF">HRG_03009</name>
</gene>
<feature type="region of interest" description="Disordered" evidence="5">
    <location>
        <begin position="258"/>
        <end position="315"/>
    </location>
</feature>
<keyword evidence="4" id="KW-0539">Nucleus</keyword>
<dbReference type="OrthoDB" id="5836119at2759"/>
<dbReference type="EMBL" id="JAIZPD010000003">
    <property type="protein sequence ID" value="KAH0964993.1"/>
    <property type="molecule type" value="Genomic_DNA"/>
</dbReference>
<feature type="compositionally biased region" description="Low complexity" evidence="5">
    <location>
        <begin position="1"/>
        <end position="12"/>
    </location>
</feature>
<name>A0A9P8MZN8_9HYPO</name>
<dbReference type="GO" id="GO:0003677">
    <property type="term" value="F:DNA binding"/>
    <property type="evidence" value="ECO:0007669"/>
    <property type="project" value="InterPro"/>
</dbReference>
<comment type="caution">
    <text evidence="6">The sequence shown here is derived from an EMBL/GenBank/DDBJ whole genome shotgun (WGS) entry which is preliminary data.</text>
</comment>